<evidence type="ECO:0000256" key="1">
    <source>
        <dbReference type="SAM" id="Phobius"/>
    </source>
</evidence>
<feature type="transmembrane region" description="Helical" evidence="1">
    <location>
        <begin position="6"/>
        <end position="25"/>
    </location>
</feature>
<evidence type="ECO:0000313" key="3">
    <source>
        <dbReference type="Proteomes" id="UP001564657"/>
    </source>
</evidence>
<accession>A0ABV4BT07</accession>
<reference evidence="2 3" key="1">
    <citation type="submission" date="2024-08" db="EMBL/GenBank/DDBJ databases">
        <title>Clostridium lapicellarii sp. nov., and Clostridium renhuaiense sp. nov., two species isolated from the mud in a fermentation cellar used for producing sauce-flavour Chinese liquors.</title>
        <authorList>
            <person name="Yang F."/>
            <person name="Wang H."/>
            <person name="Chen L.Q."/>
            <person name="Zhou N."/>
            <person name="Lu J.J."/>
            <person name="Pu X.X."/>
            <person name="Wan B."/>
            <person name="Wang L."/>
            <person name="Liu S.J."/>
        </authorList>
    </citation>
    <scope>NUCLEOTIDE SEQUENCE [LARGE SCALE GENOMIC DNA]</scope>
    <source>
        <strain evidence="2 3">MT-5</strain>
    </source>
</reference>
<sequence length="344" mass="38341">MKYISLILFACGFLMTLLTLILMLIKTVKGRKTGILTVIIVIIGIIMAVSGIEFDKIQNTVLSKISNKIPVTSKIKKDMPFNAKGSVVPKVTNINPNNPDNRTIVDADGSKTIVGDGYDVRFSPNNIRHYINTDGVSVDVPDKNKYSDGIHYTEYTFLKDDSGINSSIYVSSENMITKDYAGSGNYTEDKQSVKFEDHSGDRSYAAMSYLDFIRRFVPIKTPQDTISGDFLVGNWVGSKQEILNSKATIDINIEDDKTLELKCTYISGIDSTYAYKIEELGKNAYKLYLYNMTVRADSNNGGGAVISDSPINTTFILYMKSENSFDAVFSDDKDKRIFVTMTRS</sequence>
<keyword evidence="1" id="KW-0812">Transmembrane</keyword>
<keyword evidence="1" id="KW-1133">Transmembrane helix</keyword>
<protein>
    <submittedName>
        <fullName evidence="2">Uncharacterized protein</fullName>
    </submittedName>
</protein>
<proteinExistence type="predicted"/>
<keyword evidence="3" id="KW-1185">Reference proteome</keyword>
<dbReference type="EMBL" id="JBGEWD010000030">
    <property type="protein sequence ID" value="MEY8001926.1"/>
    <property type="molecule type" value="Genomic_DNA"/>
</dbReference>
<dbReference type="RefSeq" id="WP_369705819.1">
    <property type="nucleotide sequence ID" value="NZ_JBGEWD010000030.1"/>
</dbReference>
<gene>
    <name evidence="2" type="ORF">AB8U03_17380</name>
</gene>
<keyword evidence="1" id="KW-0472">Membrane</keyword>
<evidence type="ECO:0000313" key="2">
    <source>
        <dbReference type="EMBL" id="MEY8001926.1"/>
    </source>
</evidence>
<comment type="caution">
    <text evidence="2">The sequence shown here is derived from an EMBL/GenBank/DDBJ whole genome shotgun (WGS) entry which is preliminary data.</text>
</comment>
<dbReference type="Proteomes" id="UP001564657">
    <property type="component" value="Unassembled WGS sequence"/>
</dbReference>
<organism evidence="2 3">
    <name type="scientific">Clostridium moutaii</name>
    <dbReference type="NCBI Taxonomy" id="3240932"/>
    <lineage>
        <taxon>Bacteria</taxon>
        <taxon>Bacillati</taxon>
        <taxon>Bacillota</taxon>
        <taxon>Clostridia</taxon>
        <taxon>Eubacteriales</taxon>
        <taxon>Clostridiaceae</taxon>
        <taxon>Clostridium</taxon>
    </lineage>
</organism>
<feature type="transmembrane region" description="Helical" evidence="1">
    <location>
        <begin position="34"/>
        <end position="52"/>
    </location>
</feature>
<name>A0ABV4BT07_9CLOT</name>